<dbReference type="GeneID" id="111302411"/>
<name>A0A6P5ZNW1_DURZI</name>
<dbReference type="GO" id="GO:0009535">
    <property type="term" value="C:chloroplast thylakoid membrane"/>
    <property type="evidence" value="ECO:0007669"/>
    <property type="project" value="TreeGrafter"/>
</dbReference>
<sequence>MVSLHFCSLQRKRLPLFNTNHSALISQLIEHGGNNNAKKTINLSSSSWIVRAVEKDSKQFEVDPEKAKEALQKLDQQLQTLSNKQVSTPKIRALDVKLTRDKMVEDTPEVSGSFLAYLTIALLTFTIFYNICFYAVIKPSIDGPESAPQSSSQSESRGAAVLQ</sequence>
<keyword evidence="2" id="KW-1133">Transmembrane helix</keyword>
<keyword evidence="2" id="KW-0472">Membrane</keyword>
<dbReference type="RefSeq" id="XP_022752353.1">
    <property type="nucleotide sequence ID" value="XM_022896618.1"/>
</dbReference>
<accession>A0A6P5ZNW1</accession>
<reference evidence="4 5" key="1">
    <citation type="submission" date="2025-04" db="UniProtKB">
        <authorList>
            <consortium name="RefSeq"/>
        </authorList>
    </citation>
    <scope>IDENTIFICATION</scope>
    <source>
        <tissue evidence="4 5">Fruit stalk</tissue>
    </source>
</reference>
<keyword evidence="3" id="KW-1185">Reference proteome</keyword>
<proteinExistence type="predicted"/>
<keyword evidence="2" id="KW-0812">Transmembrane</keyword>
<feature type="region of interest" description="Disordered" evidence="1">
    <location>
        <begin position="143"/>
        <end position="163"/>
    </location>
</feature>
<evidence type="ECO:0000256" key="1">
    <source>
        <dbReference type="SAM" id="MobiDB-lite"/>
    </source>
</evidence>
<dbReference type="OrthoDB" id="780445at2759"/>
<evidence type="ECO:0000256" key="2">
    <source>
        <dbReference type="SAM" id="Phobius"/>
    </source>
</evidence>
<evidence type="ECO:0000313" key="3">
    <source>
        <dbReference type="Proteomes" id="UP000515121"/>
    </source>
</evidence>
<evidence type="ECO:0000313" key="4">
    <source>
        <dbReference type="RefSeq" id="XP_022752353.1"/>
    </source>
</evidence>
<protein>
    <submittedName>
        <fullName evidence="4">Uncharacterized protein LOC111301151 isoform X1</fullName>
    </submittedName>
    <submittedName>
        <fullName evidence="5">Uncharacterized protein LOC111302411</fullName>
    </submittedName>
</protein>
<feature type="transmembrane region" description="Helical" evidence="2">
    <location>
        <begin position="114"/>
        <end position="137"/>
    </location>
</feature>
<dbReference type="RefSeq" id="XP_022754070.1">
    <property type="nucleotide sequence ID" value="XM_022898335.1"/>
</dbReference>
<gene>
    <name evidence="5" type="primary">LOC111302411</name>
    <name evidence="4" type="synonym">LOC111301151</name>
</gene>
<dbReference type="PANTHER" id="PTHR37716:SF1">
    <property type="entry name" value="OS07G0568900 PROTEIN"/>
    <property type="match status" value="1"/>
</dbReference>
<evidence type="ECO:0000313" key="5">
    <source>
        <dbReference type="RefSeq" id="XP_022754070.1"/>
    </source>
</evidence>
<dbReference type="KEGG" id="dzi:111302411"/>
<dbReference type="KEGG" id="dzi:111301151"/>
<dbReference type="PANTHER" id="PTHR37716">
    <property type="entry name" value="OS07G0568900 PROTEIN"/>
    <property type="match status" value="1"/>
</dbReference>
<dbReference type="AlphaFoldDB" id="A0A6P5ZNW1"/>
<organism evidence="3 5">
    <name type="scientific">Durio zibethinus</name>
    <name type="common">Durian</name>
    <dbReference type="NCBI Taxonomy" id="66656"/>
    <lineage>
        <taxon>Eukaryota</taxon>
        <taxon>Viridiplantae</taxon>
        <taxon>Streptophyta</taxon>
        <taxon>Embryophyta</taxon>
        <taxon>Tracheophyta</taxon>
        <taxon>Spermatophyta</taxon>
        <taxon>Magnoliopsida</taxon>
        <taxon>eudicotyledons</taxon>
        <taxon>Gunneridae</taxon>
        <taxon>Pentapetalae</taxon>
        <taxon>rosids</taxon>
        <taxon>malvids</taxon>
        <taxon>Malvales</taxon>
        <taxon>Malvaceae</taxon>
        <taxon>Helicteroideae</taxon>
        <taxon>Durio</taxon>
    </lineage>
</organism>
<dbReference type="Proteomes" id="UP000515121">
    <property type="component" value="Unplaced"/>
</dbReference>